<dbReference type="Proteomes" id="UP000092445">
    <property type="component" value="Unassembled WGS sequence"/>
</dbReference>
<accession>A0A1A9ZCL8</accession>
<sequence>MEDSLRSTSLRKTTTNVKGLPNNSYNSFASCIITWKTYSNEVNRKKEESDGENSESYSFQQQHKKQGSEEQQKTTSTSFVPAVRNPFAEASEKTKGVYMNMAEIFTERVDYWGLCLYDAHSVSAYEHKLALAFKYMLKVALMDDEAIWMQMQFIVCEEDEYNIHTPY</sequence>
<proteinExistence type="predicted"/>
<protein>
    <submittedName>
        <fullName evidence="2">Uncharacterized protein</fullName>
    </submittedName>
</protein>
<name>A0A1A9ZCL8_GLOPL</name>
<organism evidence="2 3">
    <name type="scientific">Glossina pallidipes</name>
    <name type="common">Tsetse fly</name>
    <dbReference type="NCBI Taxonomy" id="7398"/>
    <lineage>
        <taxon>Eukaryota</taxon>
        <taxon>Metazoa</taxon>
        <taxon>Ecdysozoa</taxon>
        <taxon>Arthropoda</taxon>
        <taxon>Hexapoda</taxon>
        <taxon>Insecta</taxon>
        <taxon>Pterygota</taxon>
        <taxon>Neoptera</taxon>
        <taxon>Endopterygota</taxon>
        <taxon>Diptera</taxon>
        <taxon>Brachycera</taxon>
        <taxon>Muscomorpha</taxon>
        <taxon>Hippoboscoidea</taxon>
        <taxon>Glossinidae</taxon>
        <taxon>Glossina</taxon>
    </lineage>
</organism>
<evidence type="ECO:0000313" key="2">
    <source>
        <dbReference type="EnsemblMetazoa" id="GPAI010600-PA"/>
    </source>
</evidence>
<evidence type="ECO:0000313" key="3">
    <source>
        <dbReference type="Proteomes" id="UP000092445"/>
    </source>
</evidence>
<keyword evidence="3" id="KW-1185">Reference proteome</keyword>
<dbReference type="PROSITE" id="PS51257">
    <property type="entry name" value="PROKAR_LIPOPROTEIN"/>
    <property type="match status" value="1"/>
</dbReference>
<reference evidence="2" key="2">
    <citation type="submission" date="2020-05" db="UniProtKB">
        <authorList>
            <consortium name="EnsemblMetazoa"/>
        </authorList>
    </citation>
    <scope>IDENTIFICATION</scope>
    <source>
        <strain evidence="2">IAEA</strain>
    </source>
</reference>
<dbReference type="VEuPathDB" id="VectorBase:GPAI010600"/>
<dbReference type="AlphaFoldDB" id="A0A1A9ZCL8"/>
<reference evidence="3" key="1">
    <citation type="submission" date="2014-03" db="EMBL/GenBank/DDBJ databases">
        <authorList>
            <person name="Aksoy S."/>
            <person name="Warren W."/>
            <person name="Wilson R.K."/>
        </authorList>
    </citation>
    <scope>NUCLEOTIDE SEQUENCE [LARGE SCALE GENOMIC DNA]</scope>
    <source>
        <strain evidence="3">IAEA</strain>
    </source>
</reference>
<dbReference type="EnsemblMetazoa" id="GPAI010600-RA">
    <property type="protein sequence ID" value="GPAI010600-PA"/>
    <property type="gene ID" value="GPAI010600"/>
</dbReference>
<feature type="region of interest" description="Disordered" evidence="1">
    <location>
        <begin position="44"/>
        <end position="79"/>
    </location>
</feature>
<evidence type="ECO:0000256" key="1">
    <source>
        <dbReference type="SAM" id="MobiDB-lite"/>
    </source>
</evidence>
<dbReference type="STRING" id="7398.A0A1A9ZCL8"/>